<keyword evidence="2" id="KW-1185">Reference proteome</keyword>
<proteinExistence type="predicted"/>
<accession>A0ACB9K4V0</accession>
<evidence type="ECO:0000313" key="1">
    <source>
        <dbReference type="EMBL" id="KAI3827287.1"/>
    </source>
</evidence>
<name>A0ACB9K4V0_9ASTR</name>
<organism evidence="1 2">
    <name type="scientific">Smallanthus sonchifolius</name>
    <dbReference type="NCBI Taxonomy" id="185202"/>
    <lineage>
        <taxon>Eukaryota</taxon>
        <taxon>Viridiplantae</taxon>
        <taxon>Streptophyta</taxon>
        <taxon>Embryophyta</taxon>
        <taxon>Tracheophyta</taxon>
        <taxon>Spermatophyta</taxon>
        <taxon>Magnoliopsida</taxon>
        <taxon>eudicotyledons</taxon>
        <taxon>Gunneridae</taxon>
        <taxon>Pentapetalae</taxon>
        <taxon>asterids</taxon>
        <taxon>campanulids</taxon>
        <taxon>Asterales</taxon>
        <taxon>Asteraceae</taxon>
        <taxon>Asteroideae</taxon>
        <taxon>Heliantheae alliance</taxon>
        <taxon>Millerieae</taxon>
        <taxon>Smallanthus</taxon>
    </lineage>
</organism>
<dbReference type="EMBL" id="CM042018">
    <property type="protein sequence ID" value="KAI3827287.1"/>
    <property type="molecule type" value="Genomic_DNA"/>
</dbReference>
<dbReference type="Proteomes" id="UP001056120">
    <property type="component" value="Linkage Group LG01"/>
</dbReference>
<reference evidence="2" key="1">
    <citation type="journal article" date="2022" name="Mol. Ecol. Resour.">
        <title>The genomes of chicory, endive, great burdock and yacon provide insights into Asteraceae palaeo-polyploidization history and plant inulin production.</title>
        <authorList>
            <person name="Fan W."/>
            <person name="Wang S."/>
            <person name="Wang H."/>
            <person name="Wang A."/>
            <person name="Jiang F."/>
            <person name="Liu H."/>
            <person name="Zhao H."/>
            <person name="Xu D."/>
            <person name="Zhang Y."/>
        </authorList>
    </citation>
    <scope>NUCLEOTIDE SEQUENCE [LARGE SCALE GENOMIC DNA]</scope>
    <source>
        <strain evidence="2">cv. Yunnan</strain>
    </source>
</reference>
<gene>
    <name evidence="1" type="ORF">L1987_01360</name>
</gene>
<reference evidence="1 2" key="2">
    <citation type="journal article" date="2022" name="Mol. Ecol. Resour.">
        <title>The genomes of chicory, endive, great burdock and yacon provide insights into Asteraceae paleo-polyploidization history and plant inulin production.</title>
        <authorList>
            <person name="Fan W."/>
            <person name="Wang S."/>
            <person name="Wang H."/>
            <person name="Wang A."/>
            <person name="Jiang F."/>
            <person name="Liu H."/>
            <person name="Zhao H."/>
            <person name="Xu D."/>
            <person name="Zhang Y."/>
        </authorList>
    </citation>
    <scope>NUCLEOTIDE SEQUENCE [LARGE SCALE GENOMIC DNA]</scope>
    <source>
        <strain evidence="2">cv. Yunnan</strain>
        <tissue evidence="1">Leaves</tissue>
    </source>
</reference>
<protein>
    <submittedName>
        <fullName evidence="1">Uncharacterized protein</fullName>
    </submittedName>
</protein>
<comment type="caution">
    <text evidence="1">The sequence shown here is derived from an EMBL/GenBank/DDBJ whole genome shotgun (WGS) entry which is preliminary data.</text>
</comment>
<sequence>MAAVRRKPPLKSPQTTHRKNFIPRTMSISTFSLPSTILFTLLLCHVIAEPTQDKQHLLSFISKLPHASRIHWNTSDSVCTCTGVTCDSTNSSVIHLRLPAAGIVGTLLPNTIGKLTNLRVLSLRSNKLSGKPLPPCKQKLFPPPNPAPSSLEPLLVKKNKKLSEGAIIAIAVGSGLILSLLLLLILLRLRRNRNRMQQIKQSPNPPVPAAVAVASRGITETGTSTGASIIPERNSLVFLTGGIYSFDLEDLLRASAEVQLCLLLYAFLLSPFLTTKTTVGFLHHRCSALVQTVVVFEPPAISKKAAADGLFTAIRGGHGGGGFGGGRSDGGGRRVGFSGGRSGGSGERSGGGRGVS</sequence>
<evidence type="ECO:0000313" key="2">
    <source>
        <dbReference type="Proteomes" id="UP001056120"/>
    </source>
</evidence>